<dbReference type="InterPro" id="IPR036510">
    <property type="entry name" value="Ribosomal_bS20_sf"/>
</dbReference>
<dbReference type="Gene3D" id="1.20.58.110">
    <property type="entry name" value="Ribosomal protein S20"/>
    <property type="match status" value="1"/>
</dbReference>
<dbReference type="GO" id="GO:0003735">
    <property type="term" value="F:structural constituent of ribosome"/>
    <property type="evidence" value="ECO:0007669"/>
    <property type="project" value="InterPro"/>
</dbReference>
<dbReference type="GO" id="GO:0015935">
    <property type="term" value="C:small ribosomal subunit"/>
    <property type="evidence" value="ECO:0007669"/>
    <property type="project" value="TreeGrafter"/>
</dbReference>
<dbReference type="GO" id="GO:0006412">
    <property type="term" value="P:translation"/>
    <property type="evidence" value="ECO:0007669"/>
    <property type="project" value="UniProtKB-UniRule"/>
</dbReference>
<comment type="function">
    <text evidence="1 8">Binds directly to 16S ribosomal RNA.</text>
</comment>
<organism evidence="9 10">
    <name type="scientific">Candidatus Fimenecus excrementigallinarum</name>
    <dbReference type="NCBI Taxonomy" id="2840816"/>
    <lineage>
        <taxon>Bacteria</taxon>
        <taxon>Bacillati</taxon>
        <taxon>Bacillota</taxon>
        <taxon>Clostridia</taxon>
        <taxon>Candidatus Fimenecus</taxon>
    </lineage>
</organism>
<dbReference type="EMBL" id="DVMW01000030">
    <property type="protein sequence ID" value="HIU35947.1"/>
    <property type="molecule type" value="Genomic_DNA"/>
</dbReference>
<dbReference type="Proteomes" id="UP000824071">
    <property type="component" value="Unassembled WGS sequence"/>
</dbReference>
<dbReference type="FunFam" id="1.20.58.110:FF:000001">
    <property type="entry name" value="30S ribosomal protein S20"/>
    <property type="match status" value="1"/>
</dbReference>
<evidence type="ECO:0000256" key="4">
    <source>
        <dbReference type="ARBA" id="ARBA00022884"/>
    </source>
</evidence>
<keyword evidence="5 8" id="KW-0689">Ribosomal protein</keyword>
<evidence type="ECO:0000313" key="10">
    <source>
        <dbReference type="Proteomes" id="UP000824071"/>
    </source>
</evidence>
<name>A0A9D1IH41_9FIRM</name>
<dbReference type="NCBIfam" id="TIGR00029">
    <property type="entry name" value="S20"/>
    <property type="match status" value="1"/>
</dbReference>
<evidence type="ECO:0000256" key="6">
    <source>
        <dbReference type="ARBA" id="ARBA00023274"/>
    </source>
</evidence>
<evidence type="ECO:0000256" key="5">
    <source>
        <dbReference type="ARBA" id="ARBA00022980"/>
    </source>
</evidence>
<dbReference type="HAMAP" id="MF_00500">
    <property type="entry name" value="Ribosomal_bS20"/>
    <property type="match status" value="1"/>
</dbReference>
<gene>
    <name evidence="8 9" type="primary">rpsT</name>
    <name evidence="9" type="ORF">IAC53_04975</name>
</gene>
<keyword evidence="4 8" id="KW-0694">RNA-binding</keyword>
<evidence type="ECO:0000256" key="8">
    <source>
        <dbReference type="HAMAP-Rule" id="MF_00500"/>
    </source>
</evidence>
<sequence>MPNIKSAKKRVIVNNKRAQRNKSMNSALKTAIKKANVAIEAGAADKEALVTAAVKKIDQATAKGLLHKNNAARKKSALVTKLNKA</sequence>
<protein>
    <recommendedName>
        <fullName evidence="7 8">Small ribosomal subunit protein bS20</fullName>
    </recommendedName>
</protein>
<comment type="similarity">
    <text evidence="2 8">Belongs to the bacterial ribosomal protein bS20 family.</text>
</comment>
<dbReference type="AlphaFoldDB" id="A0A9D1IH41"/>
<dbReference type="PANTHER" id="PTHR33398:SF1">
    <property type="entry name" value="SMALL RIBOSOMAL SUBUNIT PROTEIN BS20C"/>
    <property type="match status" value="1"/>
</dbReference>
<keyword evidence="3 8" id="KW-0699">rRNA-binding</keyword>
<dbReference type="GO" id="GO:0005829">
    <property type="term" value="C:cytosol"/>
    <property type="evidence" value="ECO:0007669"/>
    <property type="project" value="TreeGrafter"/>
</dbReference>
<reference evidence="9" key="2">
    <citation type="journal article" date="2021" name="PeerJ">
        <title>Extensive microbial diversity within the chicken gut microbiome revealed by metagenomics and culture.</title>
        <authorList>
            <person name="Gilroy R."/>
            <person name="Ravi A."/>
            <person name="Getino M."/>
            <person name="Pursley I."/>
            <person name="Horton D.L."/>
            <person name="Alikhan N.F."/>
            <person name="Baker D."/>
            <person name="Gharbi K."/>
            <person name="Hall N."/>
            <person name="Watson M."/>
            <person name="Adriaenssens E.M."/>
            <person name="Foster-Nyarko E."/>
            <person name="Jarju S."/>
            <person name="Secka A."/>
            <person name="Antonio M."/>
            <person name="Oren A."/>
            <person name="Chaudhuri R.R."/>
            <person name="La Ragione R."/>
            <person name="Hildebrand F."/>
            <person name="Pallen M.J."/>
        </authorList>
    </citation>
    <scope>NUCLEOTIDE SEQUENCE</scope>
    <source>
        <strain evidence="9">ChiGjej1B1-19959</strain>
    </source>
</reference>
<accession>A0A9D1IH41</accession>
<dbReference type="SUPFAM" id="SSF46992">
    <property type="entry name" value="Ribosomal protein S20"/>
    <property type="match status" value="1"/>
</dbReference>
<dbReference type="Pfam" id="PF01649">
    <property type="entry name" value="Ribosomal_S20p"/>
    <property type="match status" value="1"/>
</dbReference>
<evidence type="ECO:0000256" key="3">
    <source>
        <dbReference type="ARBA" id="ARBA00022730"/>
    </source>
</evidence>
<evidence type="ECO:0000256" key="1">
    <source>
        <dbReference type="ARBA" id="ARBA00003134"/>
    </source>
</evidence>
<proteinExistence type="inferred from homology"/>
<evidence type="ECO:0000256" key="2">
    <source>
        <dbReference type="ARBA" id="ARBA00007634"/>
    </source>
</evidence>
<reference evidence="9" key="1">
    <citation type="submission" date="2020-10" db="EMBL/GenBank/DDBJ databases">
        <authorList>
            <person name="Gilroy R."/>
        </authorList>
    </citation>
    <scope>NUCLEOTIDE SEQUENCE</scope>
    <source>
        <strain evidence="9">ChiGjej1B1-19959</strain>
    </source>
</reference>
<comment type="caution">
    <text evidence="9">The sequence shown here is derived from an EMBL/GenBank/DDBJ whole genome shotgun (WGS) entry which is preliminary data.</text>
</comment>
<keyword evidence="6 8" id="KW-0687">Ribonucleoprotein</keyword>
<dbReference type="GO" id="GO:0070181">
    <property type="term" value="F:small ribosomal subunit rRNA binding"/>
    <property type="evidence" value="ECO:0007669"/>
    <property type="project" value="TreeGrafter"/>
</dbReference>
<dbReference type="PANTHER" id="PTHR33398">
    <property type="entry name" value="30S RIBOSOMAL PROTEIN S20"/>
    <property type="match status" value="1"/>
</dbReference>
<evidence type="ECO:0000256" key="7">
    <source>
        <dbReference type="ARBA" id="ARBA00035136"/>
    </source>
</evidence>
<dbReference type="InterPro" id="IPR002583">
    <property type="entry name" value="Ribosomal_bS20"/>
</dbReference>
<evidence type="ECO:0000313" key="9">
    <source>
        <dbReference type="EMBL" id="HIU35947.1"/>
    </source>
</evidence>